<comment type="caution">
    <text evidence="1">The sequence shown here is derived from an EMBL/GenBank/DDBJ whole genome shotgun (WGS) entry which is preliminary data.</text>
</comment>
<organism evidence="1 2">
    <name type="scientific">Mycena citricolor</name>
    <dbReference type="NCBI Taxonomy" id="2018698"/>
    <lineage>
        <taxon>Eukaryota</taxon>
        <taxon>Fungi</taxon>
        <taxon>Dikarya</taxon>
        <taxon>Basidiomycota</taxon>
        <taxon>Agaricomycotina</taxon>
        <taxon>Agaricomycetes</taxon>
        <taxon>Agaricomycetidae</taxon>
        <taxon>Agaricales</taxon>
        <taxon>Marasmiineae</taxon>
        <taxon>Mycenaceae</taxon>
        <taxon>Mycena</taxon>
    </lineage>
</organism>
<protein>
    <submittedName>
        <fullName evidence="1">Uncharacterized protein</fullName>
    </submittedName>
</protein>
<proteinExistence type="predicted"/>
<keyword evidence="2" id="KW-1185">Reference proteome</keyword>
<sequence length="92" mass="10304">PVLLTSLGAYDSQRIYARVLRPLQHLVHVHLGIYLSDEMLSYDHIDHAKGEQFPFGPEDCLLCEELSEAVALRELGAALEFAQMLKGLRKVG</sequence>
<gene>
    <name evidence="1" type="ORF">MYCIT1_LOCUS20957</name>
</gene>
<name>A0AAD2HD69_9AGAR</name>
<evidence type="ECO:0000313" key="1">
    <source>
        <dbReference type="EMBL" id="CAK5274048.1"/>
    </source>
</evidence>
<accession>A0AAD2HD69</accession>
<dbReference type="Proteomes" id="UP001295794">
    <property type="component" value="Unassembled WGS sequence"/>
</dbReference>
<reference evidence="1" key="1">
    <citation type="submission" date="2023-11" db="EMBL/GenBank/DDBJ databases">
        <authorList>
            <person name="De Vega J J."/>
            <person name="De Vega J J."/>
        </authorList>
    </citation>
    <scope>NUCLEOTIDE SEQUENCE</scope>
</reference>
<evidence type="ECO:0000313" key="2">
    <source>
        <dbReference type="Proteomes" id="UP001295794"/>
    </source>
</evidence>
<feature type="non-terminal residue" evidence="1">
    <location>
        <position position="1"/>
    </location>
</feature>
<dbReference type="EMBL" id="CAVNYO010000399">
    <property type="protein sequence ID" value="CAK5274048.1"/>
    <property type="molecule type" value="Genomic_DNA"/>
</dbReference>
<feature type="non-terminal residue" evidence="1">
    <location>
        <position position="92"/>
    </location>
</feature>
<dbReference type="AlphaFoldDB" id="A0AAD2HD69"/>